<organism evidence="1 2">
    <name type="scientific">Sphingomonas lycopersici</name>
    <dbReference type="NCBI Taxonomy" id="2951807"/>
    <lineage>
        <taxon>Bacteria</taxon>
        <taxon>Pseudomonadati</taxon>
        <taxon>Pseudomonadota</taxon>
        <taxon>Alphaproteobacteria</taxon>
        <taxon>Sphingomonadales</taxon>
        <taxon>Sphingomonadaceae</taxon>
        <taxon>Sphingomonas</taxon>
    </lineage>
</organism>
<evidence type="ECO:0008006" key="3">
    <source>
        <dbReference type="Google" id="ProtNLM"/>
    </source>
</evidence>
<reference evidence="1" key="1">
    <citation type="submission" date="2022-06" db="EMBL/GenBank/DDBJ databases">
        <title>Sphingomonas sp. nov. isolated from rhizosphere soil of tomato.</title>
        <authorList>
            <person name="Dong H."/>
            <person name="Gao R."/>
        </authorList>
    </citation>
    <scope>NUCLEOTIDE SEQUENCE</scope>
    <source>
        <strain evidence="1">MMSM24</strain>
    </source>
</reference>
<dbReference type="EMBL" id="JANFAV010000006">
    <property type="protein sequence ID" value="MCW6535296.1"/>
    <property type="molecule type" value="Genomic_DNA"/>
</dbReference>
<protein>
    <recommendedName>
        <fullName evidence="3">Hemerythrin-like domain-containing protein</fullName>
    </recommendedName>
</protein>
<name>A0AA42CUC5_9SPHN</name>
<accession>A0AA42CUC5</accession>
<dbReference type="AlphaFoldDB" id="A0AA42CUC5"/>
<proteinExistence type="predicted"/>
<gene>
    <name evidence="1" type="ORF">NEE01_10935</name>
</gene>
<sequence>MAAPTDRSQLALVEPTPDTIEGDHVIQRALCCDLEALADGLPALPPSAAIRRLCARVTGITTVHFARAERVVARLPAGARPDAAALAGLREMHALDAAHGDDLLTALRDRLGPLPDAQAGQLAYMLRCFFDGCRRAIALKESWLAAARRADVTPD</sequence>
<dbReference type="Proteomes" id="UP001165565">
    <property type="component" value="Unassembled WGS sequence"/>
</dbReference>
<evidence type="ECO:0000313" key="2">
    <source>
        <dbReference type="Proteomes" id="UP001165565"/>
    </source>
</evidence>
<dbReference type="RefSeq" id="WP_265268945.1">
    <property type="nucleotide sequence ID" value="NZ_JANFAV010000006.1"/>
</dbReference>
<evidence type="ECO:0000313" key="1">
    <source>
        <dbReference type="EMBL" id="MCW6535296.1"/>
    </source>
</evidence>
<keyword evidence="2" id="KW-1185">Reference proteome</keyword>
<comment type="caution">
    <text evidence="1">The sequence shown here is derived from an EMBL/GenBank/DDBJ whole genome shotgun (WGS) entry which is preliminary data.</text>
</comment>